<organism evidence="1 2">
    <name type="scientific">Lasiodiplodia mahajangana</name>
    <dbReference type="NCBI Taxonomy" id="1108764"/>
    <lineage>
        <taxon>Eukaryota</taxon>
        <taxon>Fungi</taxon>
        <taxon>Dikarya</taxon>
        <taxon>Ascomycota</taxon>
        <taxon>Pezizomycotina</taxon>
        <taxon>Dothideomycetes</taxon>
        <taxon>Dothideomycetes incertae sedis</taxon>
        <taxon>Botryosphaeriales</taxon>
        <taxon>Botryosphaeriaceae</taxon>
        <taxon>Lasiodiplodia</taxon>
    </lineage>
</organism>
<gene>
    <name evidence="1" type="ORF">O1611_g7450</name>
</gene>
<protein>
    <submittedName>
        <fullName evidence="1">Uncharacterized protein</fullName>
    </submittedName>
</protein>
<keyword evidence="2" id="KW-1185">Reference proteome</keyword>
<proteinExistence type="predicted"/>
<dbReference type="Proteomes" id="UP001153332">
    <property type="component" value="Unassembled WGS sequence"/>
</dbReference>
<evidence type="ECO:0000313" key="2">
    <source>
        <dbReference type="Proteomes" id="UP001153332"/>
    </source>
</evidence>
<name>A0ACC2JF78_9PEZI</name>
<comment type="caution">
    <text evidence="1">The sequence shown here is derived from an EMBL/GenBank/DDBJ whole genome shotgun (WGS) entry which is preliminary data.</text>
</comment>
<dbReference type="EMBL" id="JAPUUL010001980">
    <property type="protein sequence ID" value="KAJ8126186.1"/>
    <property type="molecule type" value="Genomic_DNA"/>
</dbReference>
<evidence type="ECO:0000313" key="1">
    <source>
        <dbReference type="EMBL" id="KAJ8126186.1"/>
    </source>
</evidence>
<accession>A0ACC2JF78</accession>
<reference evidence="1" key="1">
    <citation type="submission" date="2022-12" db="EMBL/GenBank/DDBJ databases">
        <title>Genome Sequence of Lasiodiplodia mahajangana.</title>
        <authorList>
            <person name="Buettner E."/>
        </authorList>
    </citation>
    <scope>NUCLEOTIDE SEQUENCE</scope>
    <source>
        <strain evidence="1">VT137</strain>
    </source>
</reference>
<sequence>MAAFGLLESIRYYEYEDKTMRDENLRKFYTWIGIDPTDFIASYSRQLFSLTSTQAREIWDRDDNWVPIAQALVHWALEEIPGWIMIHTTDGHIGWGSAGVLAGDVVAVLKGCEVPLILRKVNSDSHYELVGRSFVVGFMNGEAAQRITDVRKFHLH</sequence>